<dbReference type="Gene3D" id="2.10.60.10">
    <property type="entry name" value="CD59"/>
    <property type="match status" value="2"/>
</dbReference>
<dbReference type="SUPFAM" id="SSF57302">
    <property type="entry name" value="Snake toxin-like"/>
    <property type="match status" value="2"/>
</dbReference>
<dbReference type="InterPro" id="IPR045860">
    <property type="entry name" value="Snake_toxin-like_sf"/>
</dbReference>
<accession>M7CM05</accession>
<reference evidence="8" key="1">
    <citation type="journal article" date="2013" name="Nat. Genet.">
        <title>The draft genomes of soft-shell turtle and green sea turtle yield insights into the development and evolution of the turtle-specific body plan.</title>
        <authorList>
            <person name="Wang Z."/>
            <person name="Pascual-Anaya J."/>
            <person name="Zadissa A."/>
            <person name="Li W."/>
            <person name="Niimura Y."/>
            <person name="Huang Z."/>
            <person name="Li C."/>
            <person name="White S."/>
            <person name="Xiong Z."/>
            <person name="Fang D."/>
            <person name="Wang B."/>
            <person name="Ming Y."/>
            <person name="Chen Y."/>
            <person name="Zheng Y."/>
            <person name="Kuraku S."/>
            <person name="Pignatelli M."/>
            <person name="Herrero J."/>
            <person name="Beal K."/>
            <person name="Nozawa M."/>
            <person name="Li Q."/>
            <person name="Wang J."/>
            <person name="Zhang H."/>
            <person name="Yu L."/>
            <person name="Shigenobu S."/>
            <person name="Wang J."/>
            <person name="Liu J."/>
            <person name="Flicek P."/>
            <person name="Searle S."/>
            <person name="Wang J."/>
            <person name="Kuratani S."/>
            <person name="Yin Y."/>
            <person name="Aken B."/>
            <person name="Zhang G."/>
            <person name="Irie N."/>
        </authorList>
    </citation>
    <scope>NUCLEOTIDE SEQUENCE [LARGE SCALE GENOMIC DNA]</scope>
</reference>
<dbReference type="PANTHER" id="PTHR20914:SF30">
    <property type="entry name" value="LY6_PLAUR DOMAIN CONTAINING 9"/>
    <property type="match status" value="1"/>
</dbReference>
<dbReference type="GO" id="GO:0005576">
    <property type="term" value="C:extracellular region"/>
    <property type="evidence" value="ECO:0007669"/>
    <property type="project" value="UniProtKB-SubCell"/>
</dbReference>
<keyword evidence="4" id="KW-1015">Disulfide bond</keyword>
<dbReference type="PANTHER" id="PTHR20914">
    <property type="entry name" value="LY6/PLAUR DOMAIN-CONTAINING PROTEIN 8"/>
    <property type="match status" value="1"/>
</dbReference>
<dbReference type="CDD" id="cd23572">
    <property type="entry name" value="TFP_LU_ECD_PINLYP_rpt2"/>
    <property type="match status" value="1"/>
</dbReference>
<organism evidence="7 8">
    <name type="scientific">Chelonia mydas</name>
    <name type="common">Green sea-turtle</name>
    <name type="synonym">Chelonia agassizi</name>
    <dbReference type="NCBI Taxonomy" id="8469"/>
    <lineage>
        <taxon>Eukaryota</taxon>
        <taxon>Metazoa</taxon>
        <taxon>Chordata</taxon>
        <taxon>Craniata</taxon>
        <taxon>Vertebrata</taxon>
        <taxon>Euteleostomi</taxon>
        <taxon>Archelosauria</taxon>
        <taxon>Testudinata</taxon>
        <taxon>Testudines</taxon>
        <taxon>Cryptodira</taxon>
        <taxon>Durocryptodira</taxon>
        <taxon>Americhelydia</taxon>
        <taxon>Chelonioidea</taxon>
        <taxon>Cheloniidae</taxon>
        <taxon>Chelonia</taxon>
    </lineage>
</organism>
<dbReference type="InterPro" id="IPR016054">
    <property type="entry name" value="LY6_UPA_recep-like"/>
</dbReference>
<evidence type="ECO:0000313" key="7">
    <source>
        <dbReference type="EMBL" id="EMP42222.1"/>
    </source>
</evidence>
<evidence type="ECO:0000256" key="4">
    <source>
        <dbReference type="ARBA" id="ARBA00023157"/>
    </source>
</evidence>
<dbReference type="GO" id="GO:0030154">
    <property type="term" value="P:cell differentiation"/>
    <property type="evidence" value="ECO:0007669"/>
    <property type="project" value="UniProtKB-ARBA"/>
</dbReference>
<evidence type="ECO:0000256" key="1">
    <source>
        <dbReference type="ARBA" id="ARBA00004613"/>
    </source>
</evidence>
<feature type="signal peptide" evidence="5">
    <location>
        <begin position="1"/>
        <end position="19"/>
    </location>
</feature>
<evidence type="ECO:0000259" key="6">
    <source>
        <dbReference type="SMART" id="SM00134"/>
    </source>
</evidence>
<feature type="domain" description="UPAR/Ly6" evidence="6">
    <location>
        <begin position="20"/>
        <end position="115"/>
    </location>
</feature>
<dbReference type="EMBL" id="KB477411">
    <property type="protein sequence ID" value="EMP42222.1"/>
    <property type="molecule type" value="Genomic_DNA"/>
</dbReference>
<evidence type="ECO:0000256" key="5">
    <source>
        <dbReference type="SAM" id="SignalP"/>
    </source>
</evidence>
<keyword evidence="5" id="KW-0732">Signal</keyword>
<name>M7CM05_CHEMY</name>
<sequence>MQSSLAVCILAALLATGACLQCPHCEGDGTSCTGNLRTCPAGQNSCGVVLTEITLAGEKIQTIFKGCATSSQCKAGFVSMNFGKGMMTRTSIACCMTHSCTPQPVKVPPADPKPNGRHCPGCYAPSSEQCREETVACAGIENQCVDIAGPQISGVSATKTFMKGCGTEYVCAQVNAGSGTFAGIHINVTTARCTPAPVMSSTAPGPAGLLFPALAGLLLLS</sequence>
<comment type="similarity">
    <text evidence="2">Belongs to the CNF-like-inhibitor family.</text>
</comment>
<proteinExistence type="inferred from homology"/>
<feature type="chain" id="PRO_5004080892" evidence="5">
    <location>
        <begin position="20"/>
        <end position="221"/>
    </location>
</feature>
<keyword evidence="8" id="KW-1185">Reference proteome</keyword>
<evidence type="ECO:0000256" key="3">
    <source>
        <dbReference type="ARBA" id="ARBA00022525"/>
    </source>
</evidence>
<protein>
    <submittedName>
        <fullName evidence="7">Phospholipase A2 inhibitor subunit gamma B</fullName>
    </submittedName>
</protein>
<keyword evidence="3" id="KW-0964">Secreted</keyword>
<evidence type="ECO:0000313" key="8">
    <source>
        <dbReference type="Proteomes" id="UP000031443"/>
    </source>
</evidence>
<dbReference type="GO" id="GO:0004859">
    <property type="term" value="F:phospholipase inhibitor activity"/>
    <property type="evidence" value="ECO:0007669"/>
    <property type="project" value="InterPro"/>
</dbReference>
<dbReference type="Pfam" id="PF00021">
    <property type="entry name" value="UPAR_LY6"/>
    <property type="match status" value="1"/>
</dbReference>
<dbReference type="InterPro" id="IPR050918">
    <property type="entry name" value="CNF-like_PLA2_Inhibitor"/>
</dbReference>
<comment type="subcellular location">
    <subcellularLocation>
        <location evidence="1">Secreted</location>
    </subcellularLocation>
</comment>
<dbReference type="SMART" id="SM00134">
    <property type="entry name" value="LU"/>
    <property type="match status" value="1"/>
</dbReference>
<dbReference type="CDD" id="cd23588">
    <property type="entry name" value="TFP_LU_ECD_PLIG"/>
    <property type="match status" value="1"/>
</dbReference>
<gene>
    <name evidence="7" type="ORF">UY3_00516</name>
</gene>
<dbReference type="Pfam" id="PF02988">
    <property type="entry name" value="PLA2_inh"/>
    <property type="match status" value="1"/>
</dbReference>
<dbReference type="AlphaFoldDB" id="M7CM05"/>
<dbReference type="Proteomes" id="UP000031443">
    <property type="component" value="Unassembled WGS sequence"/>
</dbReference>
<dbReference type="InterPro" id="IPR004126">
    <property type="entry name" value="PLipase_A2_inh_N"/>
</dbReference>
<evidence type="ECO:0000256" key="2">
    <source>
        <dbReference type="ARBA" id="ARBA00006570"/>
    </source>
</evidence>